<feature type="region of interest" description="Disordered" evidence="1">
    <location>
        <begin position="143"/>
        <end position="165"/>
    </location>
</feature>
<dbReference type="KEGG" id="ccar:109079830"/>
<evidence type="ECO:0000313" key="2">
    <source>
        <dbReference type="RefSeq" id="XP_018950484.1"/>
    </source>
</evidence>
<proteinExistence type="predicted"/>
<accession>A0A9Q9V8K9</accession>
<dbReference type="RefSeq" id="XP_018950484.1">
    <property type="nucleotide sequence ID" value="XM_019094939.2"/>
</dbReference>
<protein>
    <submittedName>
        <fullName evidence="2">Uncharacterized protein LOC109079830 isoform X1</fullName>
    </submittedName>
</protein>
<gene>
    <name evidence="2" type="primary">LOC109079830</name>
</gene>
<name>A0A9Q9V8K9_CYPCA</name>
<evidence type="ECO:0000256" key="1">
    <source>
        <dbReference type="SAM" id="MobiDB-lite"/>
    </source>
</evidence>
<dbReference type="Proteomes" id="UP001155660">
    <property type="component" value="Chromosome B5"/>
</dbReference>
<dbReference type="AlphaFoldDB" id="A0A9Q9V8K9"/>
<dbReference type="OrthoDB" id="9833817at2759"/>
<dbReference type="GeneID" id="109079830"/>
<sequence length="259" mass="29186">MWTTNYLSSQTETDDFDLFPPFARRSKKVTRYNEETVLPVQPQHDETFWKTAVPISPEDLFTYEPFLASALCSKSPFGMVSRLKKVSTSLTHENLPHPSQLMCRMRRYHRRQKHTPSVLQHIGELRMKQRHINELKGDKWWGATAVPRPEDGSGSQKLPEGGDEQLLGPAAGVNFSAMLMDNPDVTMTMPYEAAPSPTLLFSEYEQFHDLAPGGNPMMAFVSGTAHRSLLMADNVCAAVNSGTSDRILRSNDDTMSLFY</sequence>
<reference evidence="2" key="1">
    <citation type="submission" date="2025-08" db="UniProtKB">
        <authorList>
            <consortium name="RefSeq"/>
        </authorList>
    </citation>
    <scope>IDENTIFICATION</scope>
    <source>
        <tissue evidence="2">Muscle</tissue>
    </source>
</reference>
<organism evidence="2">
    <name type="scientific">Cyprinus carpio</name>
    <name type="common">Common carp</name>
    <dbReference type="NCBI Taxonomy" id="7962"/>
    <lineage>
        <taxon>Eukaryota</taxon>
        <taxon>Metazoa</taxon>
        <taxon>Chordata</taxon>
        <taxon>Craniata</taxon>
        <taxon>Vertebrata</taxon>
        <taxon>Euteleostomi</taxon>
        <taxon>Actinopterygii</taxon>
        <taxon>Neopterygii</taxon>
        <taxon>Teleostei</taxon>
        <taxon>Ostariophysi</taxon>
        <taxon>Cypriniformes</taxon>
        <taxon>Cyprinidae</taxon>
        <taxon>Cyprininae</taxon>
        <taxon>Cyprinus</taxon>
    </lineage>
</organism>